<accession>A0A511Z9Q4</accession>
<evidence type="ECO:0000313" key="5">
    <source>
        <dbReference type="Proteomes" id="UP000321901"/>
    </source>
</evidence>
<dbReference type="GO" id="GO:0005524">
    <property type="term" value="F:ATP binding"/>
    <property type="evidence" value="ECO:0007669"/>
    <property type="project" value="UniProtKB-KW"/>
</dbReference>
<sequence>MIELEHIVKKYGSKRALQDVTLSIPRGKVIGLVGENGSGKSTLLKMMAGLLTPNSGAATFDGEPITRRIAAQIAYMSDTDDFYTYFTVQQLIDFYASQFDDFDVIKAKEIVQFLNVALGARIKSLSKGNRGRVKIAVTLAREADVYLLDEPFSGLDPMVRDDIAKGLIRFTDTERQTVIMSTHEIREVEPLLDDIIVMRGGVVIAHEAVDEIRDFYGMDATSWMVSLFKNQQVERELGK</sequence>
<dbReference type="PROSITE" id="PS50893">
    <property type="entry name" value="ABC_TRANSPORTER_2"/>
    <property type="match status" value="1"/>
</dbReference>
<protein>
    <submittedName>
        <fullName evidence="4">Putative ABC transporter ATP-binding protein YhcG</fullName>
    </submittedName>
</protein>
<dbReference type="AlphaFoldDB" id="A0A511Z9Q4"/>
<evidence type="ECO:0000313" key="4">
    <source>
        <dbReference type="EMBL" id="GEN84161.1"/>
    </source>
</evidence>
<dbReference type="EMBL" id="BJYL01000033">
    <property type="protein sequence ID" value="GEN84161.1"/>
    <property type="molecule type" value="Genomic_DNA"/>
</dbReference>
<dbReference type="InterPro" id="IPR003593">
    <property type="entry name" value="AAA+_ATPase"/>
</dbReference>
<organism evidence="4 5">
    <name type="scientific">Sporosarcina luteola</name>
    <dbReference type="NCBI Taxonomy" id="582850"/>
    <lineage>
        <taxon>Bacteria</taxon>
        <taxon>Bacillati</taxon>
        <taxon>Bacillota</taxon>
        <taxon>Bacilli</taxon>
        <taxon>Bacillales</taxon>
        <taxon>Caryophanaceae</taxon>
        <taxon>Sporosarcina</taxon>
    </lineage>
</organism>
<comment type="caution">
    <text evidence="4">The sequence shown here is derived from an EMBL/GenBank/DDBJ whole genome shotgun (WGS) entry which is preliminary data.</text>
</comment>
<gene>
    <name evidence="4" type="primary">yhcG</name>
    <name evidence="4" type="ORF">SLU01_24730</name>
</gene>
<dbReference type="Gene3D" id="3.40.50.300">
    <property type="entry name" value="P-loop containing nucleotide triphosphate hydrolases"/>
    <property type="match status" value="1"/>
</dbReference>
<dbReference type="Proteomes" id="UP000321901">
    <property type="component" value="Unassembled WGS sequence"/>
</dbReference>
<dbReference type="RefSeq" id="WP_147058763.1">
    <property type="nucleotide sequence ID" value="NZ_BJYL01000033.1"/>
</dbReference>
<evidence type="ECO:0000259" key="3">
    <source>
        <dbReference type="PROSITE" id="PS50893"/>
    </source>
</evidence>
<dbReference type="Pfam" id="PF00005">
    <property type="entry name" value="ABC_tran"/>
    <property type="match status" value="1"/>
</dbReference>
<dbReference type="InterPro" id="IPR027417">
    <property type="entry name" value="P-loop_NTPase"/>
</dbReference>
<name>A0A511Z9Q4_9BACL</name>
<dbReference type="GO" id="GO:0016887">
    <property type="term" value="F:ATP hydrolysis activity"/>
    <property type="evidence" value="ECO:0007669"/>
    <property type="project" value="InterPro"/>
</dbReference>
<dbReference type="CDD" id="cd03230">
    <property type="entry name" value="ABC_DR_subfamily_A"/>
    <property type="match status" value="1"/>
</dbReference>
<keyword evidence="5" id="KW-1185">Reference proteome</keyword>
<evidence type="ECO:0000256" key="1">
    <source>
        <dbReference type="ARBA" id="ARBA00022741"/>
    </source>
</evidence>
<dbReference type="OrthoDB" id="9804819at2"/>
<dbReference type="InterPro" id="IPR003439">
    <property type="entry name" value="ABC_transporter-like_ATP-bd"/>
</dbReference>
<reference evidence="4 5" key="1">
    <citation type="submission" date="2019-07" db="EMBL/GenBank/DDBJ databases">
        <title>Whole genome shotgun sequence of Sporosarcina luteola NBRC 105378.</title>
        <authorList>
            <person name="Hosoyama A."/>
            <person name="Uohara A."/>
            <person name="Ohji S."/>
            <person name="Ichikawa N."/>
        </authorList>
    </citation>
    <scope>NUCLEOTIDE SEQUENCE [LARGE SCALE GENOMIC DNA]</scope>
    <source>
        <strain evidence="4 5">NBRC 105378</strain>
    </source>
</reference>
<proteinExistence type="predicted"/>
<evidence type="ECO:0000256" key="2">
    <source>
        <dbReference type="ARBA" id="ARBA00022840"/>
    </source>
</evidence>
<keyword evidence="2 4" id="KW-0067">ATP-binding</keyword>
<dbReference type="PANTHER" id="PTHR43158">
    <property type="entry name" value="SKFA PEPTIDE EXPORT ATP-BINDING PROTEIN SKFE"/>
    <property type="match status" value="1"/>
</dbReference>
<dbReference type="SUPFAM" id="SSF52540">
    <property type="entry name" value="P-loop containing nucleoside triphosphate hydrolases"/>
    <property type="match status" value="1"/>
</dbReference>
<keyword evidence="1" id="KW-0547">Nucleotide-binding</keyword>
<dbReference type="PANTHER" id="PTHR43158:SF1">
    <property type="entry name" value="ABC TRANSPORTER, ATP-BINDING PROTEIN"/>
    <property type="match status" value="1"/>
</dbReference>
<feature type="domain" description="ABC transporter" evidence="3">
    <location>
        <begin position="2"/>
        <end position="225"/>
    </location>
</feature>
<dbReference type="SMART" id="SM00382">
    <property type="entry name" value="AAA"/>
    <property type="match status" value="1"/>
</dbReference>